<keyword evidence="2" id="KW-0812">Transmembrane</keyword>
<accession>A0A6P3XSG9</accession>
<dbReference type="Proteomes" id="UP000515204">
    <property type="component" value="Unplaced"/>
</dbReference>
<name>A0A6P3XSG9_DINQU</name>
<evidence type="ECO:0000256" key="2">
    <source>
        <dbReference type="SAM" id="Phobius"/>
    </source>
</evidence>
<dbReference type="OrthoDB" id="7676589at2759"/>
<evidence type="ECO:0000256" key="1">
    <source>
        <dbReference type="SAM" id="MobiDB-lite"/>
    </source>
</evidence>
<dbReference type="RefSeq" id="XP_014480843.1">
    <property type="nucleotide sequence ID" value="XM_014625357.1"/>
</dbReference>
<organism evidence="3 4">
    <name type="scientific">Dinoponera quadriceps</name>
    <name type="common">South American ant</name>
    <dbReference type="NCBI Taxonomy" id="609295"/>
    <lineage>
        <taxon>Eukaryota</taxon>
        <taxon>Metazoa</taxon>
        <taxon>Ecdysozoa</taxon>
        <taxon>Arthropoda</taxon>
        <taxon>Hexapoda</taxon>
        <taxon>Insecta</taxon>
        <taxon>Pterygota</taxon>
        <taxon>Neoptera</taxon>
        <taxon>Endopterygota</taxon>
        <taxon>Hymenoptera</taxon>
        <taxon>Apocrita</taxon>
        <taxon>Aculeata</taxon>
        <taxon>Formicoidea</taxon>
        <taxon>Formicidae</taxon>
        <taxon>Ponerinae</taxon>
        <taxon>Ponerini</taxon>
        <taxon>Dinoponera</taxon>
    </lineage>
</organism>
<dbReference type="GeneID" id="106747637"/>
<feature type="transmembrane region" description="Helical" evidence="2">
    <location>
        <begin position="52"/>
        <end position="73"/>
    </location>
</feature>
<feature type="region of interest" description="Disordered" evidence="1">
    <location>
        <begin position="1"/>
        <end position="23"/>
    </location>
</feature>
<keyword evidence="3" id="KW-1185">Reference proteome</keyword>
<gene>
    <name evidence="4" type="primary">LOC106747637</name>
</gene>
<evidence type="ECO:0000313" key="3">
    <source>
        <dbReference type="Proteomes" id="UP000515204"/>
    </source>
</evidence>
<feature type="transmembrane region" description="Helical" evidence="2">
    <location>
        <begin position="112"/>
        <end position="132"/>
    </location>
</feature>
<dbReference type="KEGG" id="dqu:106747637"/>
<protein>
    <submittedName>
        <fullName evidence="4">Uncharacterized protein LOC106747637</fullName>
    </submittedName>
</protein>
<sequence>MEHSRDSNCVDSEYESDSLETMEAHEKRPTKTIRPFWETDWKMAWDMSYNEIYAIIRAILLVFSIFYWCYYSLQYGPREFTILENEQVLPGFVFSKKAIIAFSYGYSNWNSIIYAISAIMMIYSIIWVSEIINRIALYPTELHISNNPFRNGRYLVYLSWVFS</sequence>
<evidence type="ECO:0000313" key="4">
    <source>
        <dbReference type="RefSeq" id="XP_014480843.1"/>
    </source>
</evidence>
<keyword evidence="2" id="KW-1133">Transmembrane helix</keyword>
<dbReference type="AlphaFoldDB" id="A0A6P3XSG9"/>
<keyword evidence="2" id="KW-0472">Membrane</keyword>
<proteinExistence type="predicted"/>
<reference evidence="4" key="1">
    <citation type="submission" date="2025-08" db="UniProtKB">
        <authorList>
            <consortium name="RefSeq"/>
        </authorList>
    </citation>
    <scope>IDENTIFICATION</scope>
</reference>